<evidence type="ECO:0000313" key="1">
    <source>
        <dbReference type="EMBL" id="CBH46444.1"/>
    </source>
</evidence>
<dbReference type="InterPro" id="IPR005624">
    <property type="entry name" value="PduO/GlcC-like"/>
</dbReference>
<protein>
    <recommendedName>
        <fullName evidence="3">Heme-binding protein</fullName>
    </recommendedName>
</protein>
<dbReference type="InterPro" id="IPR038084">
    <property type="entry name" value="PduO/GlcC-like_sf"/>
</dbReference>
<dbReference type="Pfam" id="PF03928">
    <property type="entry name" value="HbpS-like"/>
    <property type="match status" value="1"/>
</dbReference>
<dbReference type="EMBL" id="FN563149">
    <property type="protein sequence ID" value="CBH46444.1"/>
    <property type="molecule type" value="Genomic_DNA"/>
</dbReference>
<name>A0A3S5Y1N4_RHOH1</name>
<dbReference type="InterPro" id="IPR052517">
    <property type="entry name" value="GlcG_carb_metab_protein"/>
</dbReference>
<dbReference type="Proteomes" id="UP001154400">
    <property type="component" value="Chromosome"/>
</dbReference>
<dbReference type="PANTHER" id="PTHR34309">
    <property type="entry name" value="SLR1406 PROTEIN"/>
    <property type="match status" value="1"/>
</dbReference>
<sequence length="143" mass="14183">MGGRSMTGKQARLDLETARRAADAAIAAAREGGNRVSVAVVDTRGHDLLVVRDDGAAWFTAGVARAKAATSALIGIPTTAYSGLADAHPALADLIDSQAAQSLTTLPGGLPFVVDGDVVGGIGVSGAQPDEDVSYAKAGLAAG</sequence>
<gene>
    <name evidence="1" type="ordered locus">REQ_03030</name>
</gene>
<organism evidence="1">
    <name type="scientific">Rhodococcus hoagii (strain 103S)</name>
    <name type="common">Rhodococcus equi</name>
    <dbReference type="NCBI Taxonomy" id="685727"/>
    <lineage>
        <taxon>Bacteria</taxon>
        <taxon>Bacillati</taxon>
        <taxon>Actinomycetota</taxon>
        <taxon>Actinomycetes</taxon>
        <taxon>Mycobacteriales</taxon>
        <taxon>Nocardiaceae</taxon>
        <taxon>Prescottella</taxon>
    </lineage>
</organism>
<dbReference type="PANTHER" id="PTHR34309:SF10">
    <property type="entry name" value="SLR1406 PROTEIN"/>
    <property type="match status" value="1"/>
</dbReference>
<reference evidence="1" key="1">
    <citation type="journal article" date="2010" name="PLoS Genet.">
        <title>The genome of a pathogenic rhodococcus: cooptive virulence underpinned by key gene acquisitions.</title>
        <authorList>
            <person name="Letek M."/>
            <person name="Gonzalez P."/>
            <person name="Macarthur I."/>
            <person name="Rodriguez H."/>
            <person name="Freeman T.C."/>
            <person name="Valero-Rello A."/>
            <person name="Blanco M."/>
            <person name="Buckley T."/>
            <person name="Cherevach I."/>
            <person name="Fahey R."/>
            <person name="Hapeshi A."/>
            <person name="Holdstock J."/>
            <person name="Leadon D."/>
            <person name="Navas J."/>
            <person name="Ocampo A."/>
            <person name="Quail M.A."/>
            <person name="Sanders M."/>
            <person name="Scortti M.M."/>
            <person name="Prescott J.F."/>
            <person name="Fogarty U."/>
            <person name="Meijer W.G."/>
            <person name="Parkhill J."/>
            <person name="Bentley S.D."/>
            <person name="Vazquez-Boland J.A."/>
        </authorList>
    </citation>
    <scope>NUCLEOTIDE SEQUENCE [LARGE SCALE GENOMIC DNA]</scope>
    <source>
        <strain evidence="1 2">103S</strain>
    </source>
</reference>
<evidence type="ECO:0008006" key="3">
    <source>
        <dbReference type="Google" id="ProtNLM"/>
    </source>
</evidence>
<accession>A0A3S5Y1N4</accession>
<dbReference type="AlphaFoldDB" id="A0A3S5Y1N4"/>
<evidence type="ECO:0000313" key="2">
    <source>
        <dbReference type="Proteomes" id="UP000006892"/>
    </source>
</evidence>
<dbReference type="KEGG" id="req:REQ_03030"/>
<dbReference type="Gene3D" id="3.30.450.150">
    <property type="entry name" value="Haem-degrading domain"/>
    <property type="match status" value="1"/>
</dbReference>
<proteinExistence type="predicted"/>
<dbReference type="SUPFAM" id="SSF143744">
    <property type="entry name" value="GlcG-like"/>
    <property type="match status" value="1"/>
</dbReference>